<protein>
    <submittedName>
        <fullName evidence="1">Uncharacterized protein</fullName>
    </submittedName>
</protein>
<dbReference type="EMBL" id="CAXIPU020000424">
    <property type="protein sequence ID" value="CAL1671693.1"/>
    <property type="molecule type" value="Genomic_DNA"/>
</dbReference>
<dbReference type="Proteomes" id="UP001497644">
    <property type="component" value="Unassembled WGS sequence"/>
</dbReference>
<reference evidence="1" key="1">
    <citation type="submission" date="2024-04" db="EMBL/GenBank/DDBJ databases">
        <authorList>
            <consortium name="Molecular Ecology Group"/>
        </authorList>
    </citation>
    <scope>NUCLEOTIDE SEQUENCE</scope>
</reference>
<dbReference type="AlphaFoldDB" id="A0AAV2MW11"/>
<comment type="caution">
    <text evidence="1">The sequence shown here is derived from an EMBL/GenBank/DDBJ whole genome shotgun (WGS) entry which is preliminary data.</text>
</comment>
<proteinExistence type="predicted"/>
<organism evidence="1 2">
    <name type="scientific">Lasius platythorax</name>
    <dbReference type="NCBI Taxonomy" id="488582"/>
    <lineage>
        <taxon>Eukaryota</taxon>
        <taxon>Metazoa</taxon>
        <taxon>Ecdysozoa</taxon>
        <taxon>Arthropoda</taxon>
        <taxon>Hexapoda</taxon>
        <taxon>Insecta</taxon>
        <taxon>Pterygota</taxon>
        <taxon>Neoptera</taxon>
        <taxon>Endopterygota</taxon>
        <taxon>Hymenoptera</taxon>
        <taxon>Apocrita</taxon>
        <taxon>Aculeata</taxon>
        <taxon>Formicoidea</taxon>
        <taxon>Formicidae</taxon>
        <taxon>Formicinae</taxon>
        <taxon>Lasius</taxon>
        <taxon>Lasius</taxon>
    </lineage>
</organism>
<accession>A0AAV2MW11</accession>
<keyword evidence="2" id="KW-1185">Reference proteome</keyword>
<name>A0AAV2MW11_9HYME</name>
<evidence type="ECO:0000313" key="2">
    <source>
        <dbReference type="Proteomes" id="UP001497644"/>
    </source>
</evidence>
<evidence type="ECO:0000313" key="1">
    <source>
        <dbReference type="EMBL" id="CAL1671693.1"/>
    </source>
</evidence>
<gene>
    <name evidence="1" type="ORF">LPLAT_LOCUS5122</name>
</gene>
<sequence length="125" mass="14041">MYNEAVEIRLATVNNFKKSGKEKSGKLKKYPTSEAVRVGQDLMRLTDCRMSDKEGDSLLAQVKNDYSQIAVKLYLTAINKYFTNVLTISNTDFAYKWLNGILIGKSTNDLHLINCTAGTRVNVVN</sequence>